<keyword evidence="3" id="KW-0812">Transmembrane</keyword>
<dbReference type="Pfam" id="PF25917">
    <property type="entry name" value="BSH_RND"/>
    <property type="match status" value="1"/>
</dbReference>
<proteinExistence type="predicted"/>
<feature type="domain" description="Multidrug resistance protein MdtA-like barrel-sandwich hybrid" evidence="4">
    <location>
        <begin position="72"/>
        <end position="330"/>
    </location>
</feature>
<dbReference type="Gene3D" id="2.40.50.100">
    <property type="match status" value="1"/>
</dbReference>
<comment type="caution">
    <text evidence="6">The sequence shown here is derived from an EMBL/GenBank/DDBJ whole genome shotgun (WGS) entry which is preliminary data.</text>
</comment>
<dbReference type="PANTHER" id="PTHR30386">
    <property type="entry name" value="MEMBRANE FUSION SUBUNIT OF EMRAB-TOLC MULTIDRUG EFFLUX PUMP"/>
    <property type="match status" value="1"/>
</dbReference>
<feature type="transmembrane region" description="Helical" evidence="3">
    <location>
        <begin position="37"/>
        <end position="56"/>
    </location>
</feature>
<dbReference type="AlphaFoldDB" id="A0A4Q7YEB6"/>
<dbReference type="InterPro" id="IPR058634">
    <property type="entry name" value="AaeA-lik-b-barrel"/>
</dbReference>
<sequence length="431" mass="46295">MRRTLMATNPATTMEQPALTAIASPPDGQSVWKHWRLLLVLSLVCVGCVVATFLFFSGRVSTDDAQVDSHISSVSSRISGHIDQIQVDDNQQVAAGELLARIDPRDYQAEVDQATAALEMAIAQERSANVTVRLTGDTVRTGIESAVAAESASESELVRSQKSFEQTATATLNAAQAAMEAKRAVNVRAQADLARYQPLLVSADVSKMQFDAVQASAQVAASEFALAQEKLAEAQKAVDIARAQTDAAVAQVIKSKAIVRQSEALRQQIGERDAQHRSSVAAVEHAKAQLDLAKLQLSYSEIRAPISGVVTQRSVQLGDQVAPGQLLLTIVPLDQIYVTANFKETQLAHMHSGQRAVIRADMYGDLRFEGTVNSISGAAGSRQALLPPQNATGNFVKVVQRIPVKILVTRSSRTDALLRPGTNVKATVYVH</sequence>
<keyword evidence="2" id="KW-0175">Coiled coil</keyword>
<keyword evidence="7" id="KW-1185">Reference proteome</keyword>
<organism evidence="6 7">
    <name type="scientific">Edaphobacter modestus</name>
    <dbReference type="NCBI Taxonomy" id="388466"/>
    <lineage>
        <taxon>Bacteria</taxon>
        <taxon>Pseudomonadati</taxon>
        <taxon>Acidobacteriota</taxon>
        <taxon>Terriglobia</taxon>
        <taxon>Terriglobales</taxon>
        <taxon>Acidobacteriaceae</taxon>
        <taxon>Edaphobacter</taxon>
    </lineage>
</organism>
<dbReference type="Proteomes" id="UP000292958">
    <property type="component" value="Unassembled WGS sequence"/>
</dbReference>
<dbReference type="PRINTS" id="PR01490">
    <property type="entry name" value="RTXTOXIND"/>
</dbReference>
<dbReference type="Pfam" id="PF25963">
    <property type="entry name" value="Beta-barrel_AAEA"/>
    <property type="match status" value="1"/>
</dbReference>
<dbReference type="SUPFAM" id="SSF111369">
    <property type="entry name" value="HlyD-like secretion proteins"/>
    <property type="match status" value="2"/>
</dbReference>
<gene>
    <name evidence="6" type="ORF">BDD14_6093</name>
</gene>
<dbReference type="GO" id="GO:0030313">
    <property type="term" value="C:cell envelope"/>
    <property type="evidence" value="ECO:0007669"/>
    <property type="project" value="UniProtKB-SubCell"/>
</dbReference>
<reference evidence="6 7" key="1">
    <citation type="submission" date="2019-02" db="EMBL/GenBank/DDBJ databases">
        <title>Genomic Encyclopedia of Archaeal and Bacterial Type Strains, Phase II (KMG-II): from individual species to whole genera.</title>
        <authorList>
            <person name="Goeker M."/>
        </authorList>
    </citation>
    <scope>NUCLEOTIDE SEQUENCE [LARGE SCALE GENOMIC DNA]</scope>
    <source>
        <strain evidence="6 7">DSM 18101</strain>
    </source>
</reference>
<dbReference type="EMBL" id="SHKW01000003">
    <property type="protein sequence ID" value="RZU35318.1"/>
    <property type="molecule type" value="Genomic_DNA"/>
</dbReference>
<dbReference type="GO" id="GO:0055085">
    <property type="term" value="P:transmembrane transport"/>
    <property type="evidence" value="ECO:0007669"/>
    <property type="project" value="InterPro"/>
</dbReference>
<accession>A0A4Q7YEB6</accession>
<comment type="subcellular location">
    <subcellularLocation>
        <location evidence="1">Cell envelope</location>
    </subcellularLocation>
</comment>
<evidence type="ECO:0000259" key="4">
    <source>
        <dbReference type="Pfam" id="PF25917"/>
    </source>
</evidence>
<evidence type="ECO:0000256" key="2">
    <source>
        <dbReference type="SAM" id="Coils"/>
    </source>
</evidence>
<evidence type="ECO:0000313" key="6">
    <source>
        <dbReference type="EMBL" id="RZU35318.1"/>
    </source>
</evidence>
<dbReference type="InterPro" id="IPR058625">
    <property type="entry name" value="MdtA-like_BSH"/>
</dbReference>
<dbReference type="InterPro" id="IPR050739">
    <property type="entry name" value="MFP"/>
</dbReference>
<dbReference type="PANTHER" id="PTHR30386:SF19">
    <property type="entry name" value="MULTIDRUG EXPORT PROTEIN EMRA-RELATED"/>
    <property type="match status" value="1"/>
</dbReference>
<evidence type="ECO:0000313" key="7">
    <source>
        <dbReference type="Proteomes" id="UP000292958"/>
    </source>
</evidence>
<keyword evidence="3" id="KW-1133">Transmembrane helix</keyword>
<evidence type="ECO:0000259" key="5">
    <source>
        <dbReference type="Pfam" id="PF25963"/>
    </source>
</evidence>
<keyword evidence="3" id="KW-0472">Membrane</keyword>
<evidence type="ECO:0000256" key="3">
    <source>
        <dbReference type="SAM" id="Phobius"/>
    </source>
</evidence>
<feature type="domain" description="p-hydroxybenzoic acid efflux pump subunit AaeA-like beta-barrel" evidence="5">
    <location>
        <begin position="336"/>
        <end position="430"/>
    </location>
</feature>
<protein>
    <submittedName>
        <fullName evidence="6">Membrane fusion protein (Multidrug efflux system)</fullName>
    </submittedName>
</protein>
<dbReference type="Gene3D" id="2.40.30.170">
    <property type="match status" value="1"/>
</dbReference>
<feature type="coiled-coil region" evidence="2">
    <location>
        <begin position="217"/>
        <end position="244"/>
    </location>
</feature>
<name>A0A4Q7YEB6_9BACT</name>
<evidence type="ECO:0000256" key="1">
    <source>
        <dbReference type="ARBA" id="ARBA00004196"/>
    </source>
</evidence>